<evidence type="ECO:0000259" key="2">
    <source>
        <dbReference type="PROSITE" id="PS51733"/>
    </source>
</evidence>
<dbReference type="Gene3D" id="2.30.30.100">
    <property type="match status" value="1"/>
</dbReference>
<dbReference type="Proteomes" id="UP000624703">
    <property type="component" value="Unassembled WGS sequence"/>
</dbReference>
<dbReference type="InterPro" id="IPR004408">
    <property type="entry name" value="Biotin_CoA_COase_ligase"/>
</dbReference>
<keyword evidence="1 3" id="KW-0436">Ligase</keyword>
<dbReference type="GO" id="GO:0005737">
    <property type="term" value="C:cytoplasm"/>
    <property type="evidence" value="ECO:0007669"/>
    <property type="project" value="TreeGrafter"/>
</dbReference>
<evidence type="ECO:0000313" key="3">
    <source>
        <dbReference type="EMBL" id="MBK1791054.1"/>
    </source>
</evidence>
<protein>
    <submittedName>
        <fullName evidence="3">Biotin--[acetyl-CoA-carboxylase] ligase</fullName>
        <ecNumber evidence="3">6.3.4.15</ecNumber>
    </submittedName>
</protein>
<dbReference type="PROSITE" id="PS51733">
    <property type="entry name" value="BPL_LPL_CATALYTIC"/>
    <property type="match status" value="1"/>
</dbReference>
<dbReference type="PANTHER" id="PTHR12835:SF5">
    <property type="entry name" value="BIOTIN--PROTEIN LIGASE"/>
    <property type="match status" value="1"/>
</dbReference>
<evidence type="ECO:0000313" key="4">
    <source>
        <dbReference type="Proteomes" id="UP000624703"/>
    </source>
</evidence>
<dbReference type="InterPro" id="IPR045864">
    <property type="entry name" value="aa-tRNA-synth_II/BPL/LPL"/>
</dbReference>
<evidence type="ECO:0000256" key="1">
    <source>
        <dbReference type="ARBA" id="ARBA00022598"/>
    </source>
</evidence>
<dbReference type="RefSeq" id="WP_200311071.1">
    <property type="nucleotide sequence ID" value="NZ_JAENIM010000039.1"/>
</dbReference>
<dbReference type="SUPFAM" id="SSF55681">
    <property type="entry name" value="Class II aaRS and biotin synthetases"/>
    <property type="match status" value="1"/>
</dbReference>
<dbReference type="Gene3D" id="3.30.930.10">
    <property type="entry name" value="Bira Bifunctional Protein, Domain 2"/>
    <property type="match status" value="1"/>
</dbReference>
<accession>A0A8J7SJ29</accession>
<feature type="domain" description="BPL/LPL catalytic" evidence="2">
    <location>
        <begin position="18"/>
        <end position="188"/>
    </location>
</feature>
<dbReference type="CDD" id="cd16442">
    <property type="entry name" value="BPL"/>
    <property type="match status" value="1"/>
</dbReference>
<dbReference type="PANTHER" id="PTHR12835">
    <property type="entry name" value="BIOTIN PROTEIN LIGASE"/>
    <property type="match status" value="1"/>
</dbReference>
<name>A0A8J7SJ29_9BACT</name>
<dbReference type="EMBL" id="JAENIM010000039">
    <property type="protein sequence ID" value="MBK1791054.1"/>
    <property type="molecule type" value="Genomic_DNA"/>
</dbReference>
<sequence>MQQFDLAEYQSSGGVVSELEVHAEIGSTNTRAAELARAGAVEGFTVLAESQLAGRGRRGSQWHSPFAANLLFSTVLRPRQPRSQWGVLALSTGLAVAKSLAEKCQLDGKIKWPNDLWINGLKCCGILVEAENDFVIAGVGLNVSASPDHLAATDLRAQGCDISREALLAHLVSQIVNCSLDAGLDKNKLLDEIRSYDGLLGKRISLLSQGSEHRGTMAGIGDDGEILLDCGGKIESFVQADQVRPIEEL</sequence>
<dbReference type="NCBIfam" id="TIGR00121">
    <property type="entry name" value="birA_ligase"/>
    <property type="match status" value="1"/>
</dbReference>
<proteinExistence type="predicted"/>
<keyword evidence="4" id="KW-1185">Reference proteome</keyword>
<dbReference type="AlphaFoldDB" id="A0A8J7SJ29"/>
<dbReference type="Pfam" id="PF03099">
    <property type="entry name" value="BPL_LplA_LipB"/>
    <property type="match status" value="1"/>
</dbReference>
<organism evidence="3 4">
    <name type="scientific">Persicirhabdus sediminis</name>
    <dbReference type="NCBI Taxonomy" id="454144"/>
    <lineage>
        <taxon>Bacteria</taxon>
        <taxon>Pseudomonadati</taxon>
        <taxon>Verrucomicrobiota</taxon>
        <taxon>Verrucomicrobiia</taxon>
        <taxon>Verrucomicrobiales</taxon>
        <taxon>Verrucomicrobiaceae</taxon>
        <taxon>Persicirhabdus</taxon>
    </lineage>
</organism>
<comment type="caution">
    <text evidence="3">The sequence shown here is derived from an EMBL/GenBank/DDBJ whole genome shotgun (WGS) entry which is preliminary data.</text>
</comment>
<dbReference type="InterPro" id="IPR004143">
    <property type="entry name" value="BPL_LPL_catalytic"/>
</dbReference>
<dbReference type="GO" id="GO:0004077">
    <property type="term" value="F:biotin--[biotin carboxyl-carrier protein] ligase activity"/>
    <property type="evidence" value="ECO:0007669"/>
    <property type="project" value="UniProtKB-EC"/>
</dbReference>
<reference evidence="3" key="1">
    <citation type="submission" date="2021-01" db="EMBL/GenBank/DDBJ databases">
        <title>Modified the classification status of verrucomicrobia.</title>
        <authorList>
            <person name="Feng X."/>
        </authorList>
    </citation>
    <scope>NUCLEOTIDE SEQUENCE</scope>
    <source>
        <strain evidence="3">_KCTC 22039</strain>
    </source>
</reference>
<dbReference type="EC" id="6.3.4.15" evidence="3"/>
<gene>
    <name evidence="3" type="ORF">JIN82_07800</name>
</gene>